<dbReference type="Proteomes" id="UP001212152">
    <property type="component" value="Unassembled WGS sequence"/>
</dbReference>
<keyword evidence="2" id="KW-1185">Reference proteome</keyword>
<reference evidence="1" key="1">
    <citation type="submission" date="2020-05" db="EMBL/GenBank/DDBJ databases">
        <title>Phylogenomic resolution of chytrid fungi.</title>
        <authorList>
            <person name="Stajich J.E."/>
            <person name="Amses K."/>
            <person name="Simmons R."/>
            <person name="Seto K."/>
            <person name="Myers J."/>
            <person name="Bonds A."/>
            <person name="Quandt C.A."/>
            <person name="Barry K."/>
            <person name="Liu P."/>
            <person name="Grigoriev I."/>
            <person name="Longcore J.E."/>
            <person name="James T.Y."/>
        </authorList>
    </citation>
    <scope>NUCLEOTIDE SEQUENCE</scope>
    <source>
        <strain evidence="1">JEL0379</strain>
    </source>
</reference>
<accession>A0AAD5TNJ4</accession>
<dbReference type="AlphaFoldDB" id="A0AAD5TNJ4"/>
<organism evidence="1 2">
    <name type="scientific">Geranomyces variabilis</name>
    <dbReference type="NCBI Taxonomy" id="109894"/>
    <lineage>
        <taxon>Eukaryota</taxon>
        <taxon>Fungi</taxon>
        <taxon>Fungi incertae sedis</taxon>
        <taxon>Chytridiomycota</taxon>
        <taxon>Chytridiomycota incertae sedis</taxon>
        <taxon>Chytridiomycetes</taxon>
        <taxon>Spizellomycetales</taxon>
        <taxon>Powellomycetaceae</taxon>
        <taxon>Geranomyces</taxon>
    </lineage>
</organism>
<protein>
    <submittedName>
        <fullName evidence="1">Uncharacterized protein</fullName>
    </submittedName>
</protein>
<name>A0AAD5TNJ4_9FUNG</name>
<gene>
    <name evidence="1" type="ORF">HDU87_000404</name>
</gene>
<evidence type="ECO:0000313" key="2">
    <source>
        <dbReference type="Proteomes" id="UP001212152"/>
    </source>
</evidence>
<dbReference type="EMBL" id="JADGJQ010000010">
    <property type="protein sequence ID" value="KAJ3182061.1"/>
    <property type="molecule type" value="Genomic_DNA"/>
</dbReference>
<evidence type="ECO:0000313" key="1">
    <source>
        <dbReference type="EMBL" id="KAJ3182061.1"/>
    </source>
</evidence>
<sequence>MSAVPYTVAQQIFSFLYADMMLQVDTNLFLRLALTCKAFKAAVYRHRKALILTQAAVVVNSSVQRGFPDPPEAKNPLVDLDHILADCVQYAPRELLELIERYRRQYERDMVRGTVVIYGHDMSITTATEGRFLTHSPGRAETVLLKDAVFVRSDTDTQYDANMLGDFCEYAIYYDEGLGEPMLWTEYSGLVRVKRAQVFTLES</sequence>
<proteinExistence type="predicted"/>
<comment type="caution">
    <text evidence="1">The sequence shown here is derived from an EMBL/GenBank/DDBJ whole genome shotgun (WGS) entry which is preliminary data.</text>
</comment>